<dbReference type="InterPro" id="IPR015659">
    <property type="entry name" value="Proline_oxidase"/>
</dbReference>
<dbReference type="Pfam" id="PF01619">
    <property type="entry name" value="Pro_dh"/>
    <property type="match status" value="1"/>
</dbReference>
<dbReference type="PANTHER" id="PTHR13914">
    <property type="entry name" value="PROLINE OXIDASE"/>
    <property type="match status" value="1"/>
</dbReference>
<organism evidence="3 4">
    <name type="scientific">Natronococcus pandeyae</name>
    <dbReference type="NCBI Taxonomy" id="2055836"/>
    <lineage>
        <taxon>Archaea</taxon>
        <taxon>Methanobacteriati</taxon>
        <taxon>Methanobacteriota</taxon>
        <taxon>Stenosarchaea group</taxon>
        <taxon>Halobacteria</taxon>
        <taxon>Halobacteriales</taxon>
        <taxon>Natrialbaceae</taxon>
        <taxon>Natronococcus</taxon>
    </lineage>
</organism>
<dbReference type="GO" id="GO:0004657">
    <property type="term" value="F:proline dehydrogenase activity"/>
    <property type="evidence" value="ECO:0007669"/>
    <property type="project" value="InterPro"/>
</dbReference>
<protein>
    <submittedName>
        <fullName evidence="3">Proline dehydrogenase</fullName>
    </submittedName>
</protein>
<comment type="caution">
    <text evidence="3">The sequence shown here is derived from an EMBL/GenBank/DDBJ whole genome shotgun (WGS) entry which is preliminary data.</text>
</comment>
<dbReference type="AlphaFoldDB" id="A0A8J8TQX1"/>
<sequence>MIPPVASRFVAGETEAEALEHVRRLNERGICGMVNRLGTHHDDHQQVHADTRAYRELVADIGDTGLDGEVSVKPSQLGLDLGEDVFRDSLGEVLETARERDVFVWLDMEEHTTTDATLDAFEAFALEEGGGSSGTRSSSGRRSDGGIGVCLQANLKRTPEDAERLAELPGKVRFVRGGAYDEPRAVAYRDPERMDRAYRDVLEYAFESYDDGIAVATHDPEILEHARSLHERYDTPFEIQMLMGVRPEAQVELAAEYDVRQYVPYGTRWKRYFLNRITETEHTLRFVLRALLDGARTDGLSRVSPEEQVQHDAE</sequence>
<dbReference type="InterPro" id="IPR002872">
    <property type="entry name" value="Proline_DH_dom"/>
</dbReference>
<dbReference type="SUPFAM" id="SSF51730">
    <property type="entry name" value="FAD-linked oxidoreductase"/>
    <property type="match status" value="1"/>
</dbReference>
<evidence type="ECO:0000256" key="1">
    <source>
        <dbReference type="ARBA" id="ARBA00023002"/>
    </source>
</evidence>
<evidence type="ECO:0000313" key="3">
    <source>
        <dbReference type="EMBL" id="TYL38948.1"/>
    </source>
</evidence>
<accession>A0A8J8TQX1</accession>
<dbReference type="RefSeq" id="WP_148857951.1">
    <property type="nucleotide sequence ID" value="NZ_PHNJ01000004.1"/>
</dbReference>
<evidence type="ECO:0000259" key="2">
    <source>
        <dbReference type="Pfam" id="PF01619"/>
    </source>
</evidence>
<dbReference type="PANTHER" id="PTHR13914:SF0">
    <property type="entry name" value="PROLINE DEHYDROGENASE 1, MITOCHONDRIAL"/>
    <property type="match status" value="1"/>
</dbReference>
<dbReference type="GO" id="GO:0006562">
    <property type="term" value="P:L-proline catabolic process"/>
    <property type="evidence" value="ECO:0007669"/>
    <property type="project" value="InterPro"/>
</dbReference>
<keyword evidence="4" id="KW-1185">Reference proteome</keyword>
<feature type="domain" description="Proline dehydrogenase" evidence="2">
    <location>
        <begin position="18"/>
        <end position="268"/>
    </location>
</feature>
<proteinExistence type="predicted"/>
<dbReference type="Proteomes" id="UP000766904">
    <property type="component" value="Unassembled WGS sequence"/>
</dbReference>
<gene>
    <name evidence="3" type="ORF">CV102_10620</name>
</gene>
<reference evidence="3" key="1">
    <citation type="submission" date="2017-11" db="EMBL/GenBank/DDBJ databases">
        <authorList>
            <person name="Kajale S.C."/>
            <person name="Sharma A."/>
        </authorList>
    </citation>
    <scope>NUCLEOTIDE SEQUENCE</scope>
    <source>
        <strain evidence="3">LS1_42</strain>
    </source>
</reference>
<name>A0A8J8TQX1_9EURY</name>
<keyword evidence="1" id="KW-0560">Oxidoreductase</keyword>
<dbReference type="OrthoDB" id="8727at2157"/>
<dbReference type="EMBL" id="PHNJ01000004">
    <property type="protein sequence ID" value="TYL38948.1"/>
    <property type="molecule type" value="Genomic_DNA"/>
</dbReference>
<dbReference type="InterPro" id="IPR029041">
    <property type="entry name" value="FAD-linked_oxidoreductase-like"/>
</dbReference>
<evidence type="ECO:0000313" key="4">
    <source>
        <dbReference type="Proteomes" id="UP000766904"/>
    </source>
</evidence>
<dbReference type="Gene3D" id="3.20.20.220">
    <property type="match status" value="1"/>
</dbReference>